<dbReference type="EMBL" id="SRXT01000002">
    <property type="protein sequence ID" value="TGX55226.1"/>
    <property type="molecule type" value="Genomic_DNA"/>
</dbReference>
<evidence type="ECO:0000313" key="2">
    <source>
        <dbReference type="Proteomes" id="UP000306147"/>
    </source>
</evidence>
<comment type="caution">
    <text evidence="1">The sequence shown here is derived from an EMBL/GenBank/DDBJ whole genome shotgun (WGS) entry which is preliminary data.</text>
</comment>
<protein>
    <recommendedName>
        <fullName evidence="3">Spore coat protein U domain-containing protein</fullName>
    </recommendedName>
</protein>
<gene>
    <name evidence="1" type="ORF">E5A73_04530</name>
</gene>
<sequence length="171" mass="17454">MGAALVLGISASPASAQEISNVKSMDIAVQGSIAQRCQMGAIPTADFGDLTRPGKSAAAKVALDCNMPFTMLIKAQNGALTHSEMPHGQGPYAGSVPYSLDVELPVRRPTTEMISKVFEGRSLVGGQAISSAGGIAIDGLLLRLSLGSVSSEAGLLAGQYGEVIEITIAPN</sequence>
<reference evidence="1 2" key="1">
    <citation type="submission" date="2019-04" db="EMBL/GenBank/DDBJ databases">
        <title>Sphingomonas psychrotolerans sp. nov., isolated from soil in the Tianshan Mountains, Xinjiang, China.</title>
        <authorList>
            <person name="Luo Y."/>
            <person name="Sheng H."/>
        </authorList>
    </citation>
    <scope>NUCLEOTIDE SEQUENCE [LARGE SCALE GENOMIC DNA]</scope>
    <source>
        <strain evidence="1 2">ZFGT-11</strain>
    </source>
</reference>
<proteinExistence type="predicted"/>
<dbReference type="Proteomes" id="UP000306147">
    <property type="component" value="Unassembled WGS sequence"/>
</dbReference>
<name>A0A4S1XJA8_9SPHN</name>
<dbReference type="OrthoDB" id="7407360at2"/>
<keyword evidence="2" id="KW-1185">Reference proteome</keyword>
<evidence type="ECO:0008006" key="3">
    <source>
        <dbReference type="Google" id="ProtNLM"/>
    </source>
</evidence>
<dbReference type="AlphaFoldDB" id="A0A4S1XJA8"/>
<accession>A0A4S1XJA8</accession>
<evidence type="ECO:0000313" key="1">
    <source>
        <dbReference type="EMBL" id="TGX55226.1"/>
    </source>
</evidence>
<organism evidence="1 2">
    <name type="scientific">Sphingomonas gei</name>
    <dbReference type="NCBI Taxonomy" id="1395960"/>
    <lineage>
        <taxon>Bacteria</taxon>
        <taxon>Pseudomonadati</taxon>
        <taxon>Pseudomonadota</taxon>
        <taxon>Alphaproteobacteria</taxon>
        <taxon>Sphingomonadales</taxon>
        <taxon>Sphingomonadaceae</taxon>
        <taxon>Sphingomonas</taxon>
    </lineage>
</organism>